<keyword evidence="2" id="KW-1185">Reference proteome</keyword>
<sequence length="138" mass="16638">MVIKSNEFELTAARRTITQGKKNKRLRASIRMDSWKERRFQEMKRWMHRRVYERAVRDENKFGVSEALFQQESELLPDMNHDVRVEIHKPSRMTLKKEPCIKNCAFASNRIAVLRDYESNRFHSLSCNHWKILKGKMK</sequence>
<organism evidence="1 2">
    <name type="scientific">Caerostris darwini</name>
    <dbReference type="NCBI Taxonomy" id="1538125"/>
    <lineage>
        <taxon>Eukaryota</taxon>
        <taxon>Metazoa</taxon>
        <taxon>Ecdysozoa</taxon>
        <taxon>Arthropoda</taxon>
        <taxon>Chelicerata</taxon>
        <taxon>Arachnida</taxon>
        <taxon>Araneae</taxon>
        <taxon>Araneomorphae</taxon>
        <taxon>Entelegynae</taxon>
        <taxon>Araneoidea</taxon>
        <taxon>Araneidae</taxon>
        <taxon>Caerostris</taxon>
    </lineage>
</organism>
<protein>
    <submittedName>
        <fullName evidence="1">Uncharacterized protein</fullName>
    </submittedName>
</protein>
<proteinExistence type="predicted"/>
<evidence type="ECO:0000313" key="2">
    <source>
        <dbReference type="Proteomes" id="UP001054837"/>
    </source>
</evidence>
<evidence type="ECO:0000313" key="1">
    <source>
        <dbReference type="EMBL" id="GIY26735.1"/>
    </source>
</evidence>
<accession>A0AAV4S2H2</accession>
<dbReference type="Proteomes" id="UP001054837">
    <property type="component" value="Unassembled WGS sequence"/>
</dbReference>
<dbReference type="AlphaFoldDB" id="A0AAV4S2H2"/>
<comment type="caution">
    <text evidence="1">The sequence shown here is derived from an EMBL/GenBank/DDBJ whole genome shotgun (WGS) entry which is preliminary data.</text>
</comment>
<name>A0AAV4S2H2_9ARAC</name>
<gene>
    <name evidence="1" type="ORF">CDAR_612231</name>
</gene>
<reference evidence="1 2" key="1">
    <citation type="submission" date="2021-06" db="EMBL/GenBank/DDBJ databases">
        <title>Caerostris darwini draft genome.</title>
        <authorList>
            <person name="Kono N."/>
            <person name="Arakawa K."/>
        </authorList>
    </citation>
    <scope>NUCLEOTIDE SEQUENCE [LARGE SCALE GENOMIC DNA]</scope>
</reference>
<dbReference type="EMBL" id="BPLQ01006967">
    <property type="protein sequence ID" value="GIY26735.1"/>
    <property type="molecule type" value="Genomic_DNA"/>
</dbReference>